<dbReference type="AlphaFoldDB" id="A0AAN6GMS6"/>
<feature type="region of interest" description="Disordered" evidence="1">
    <location>
        <begin position="517"/>
        <end position="561"/>
    </location>
</feature>
<organism evidence="2 3">
    <name type="scientific">Tilletia horrida</name>
    <dbReference type="NCBI Taxonomy" id="155126"/>
    <lineage>
        <taxon>Eukaryota</taxon>
        <taxon>Fungi</taxon>
        <taxon>Dikarya</taxon>
        <taxon>Basidiomycota</taxon>
        <taxon>Ustilaginomycotina</taxon>
        <taxon>Exobasidiomycetes</taxon>
        <taxon>Tilletiales</taxon>
        <taxon>Tilletiaceae</taxon>
        <taxon>Tilletia</taxon>
    </lineage>
</organism>
<feature type="compositionally biased region" description="Low complexity" evidence="1">
    <location>
        <begin position="778"/>
        <end position="801"/>
    </location>
</feature>
<name>A0AAN6GMS6_9BASI</name>
<feature type="compositionally biased region" description="Polar residues" evidence="1">
    <location>
        <begin position="130"/>
        <end position="161"/>
    </location>
</feature>
<protein>
    <submittedName>
        <fullName evidence="2">Uncharacterized protein</fullName>
    </submittedName>
</protein>
<dbReference type="EMBL" id="JAPDMZ010000128">
    <property type="protein sequence ID" value="KAK0548774.1"/>
    <property type="molecule type" value="Genomic_DNA"/>
</dbReference>
<feature type="compositionally biased region" description="Low complexity" evidence="1">
    <location>
        <begin position="114"/>
        <end position="126"/>
    </location>
</feature>
<evidence type="ECO:0000313" key="2">
    <source>
        <dbReference type="EMBL" id="KAK0548774.1"/>
    </source>
</evidence>
<feature type="region of interest" description="Disordered" evidence="1">
    <location>
        <begin position="173"/>
        <end position="212"/>
    </location>
</feature>
<keyword evidence="3" id="KW-1185">Reference proteome</keyword>
<accession>A0AAN6GMS6</accession>
<evidence type="ECO:0000313" key="3">
    <source>
        <dbReference type="Proteomes" id="UP001176517"/>
    </source>
</evidence>
<feature type="compositionally biased region" description="Polar residues" evidence="1">
    <location>
        <begin position="45"/>
        <end position="62"/>
    </location>
</feature>
<dbReference type="Proteomes" id="UP001176517">
    <property type="component" value="Unassembled WGS sequence"/>
</dbReference>
<feature type="region of interest" description="Disordered" evidence="1">
    <location>
        <begin position="1"/>
        <end position="161"/>
    </location>
</feature>
<feature type="compositionally biased region" description="Basic and acidic residues" evidence="1">
    <location>
        <begin position="173"/>
        <end position="184"/>
    </location>
</feature>
<feature type="compositionally biased region" description="Polar residues" evidence="1">
    <location>
        <begin position="185"/>
        <end position="207"/>
    </location>
</feature>
<reference evidence="2" key="1">
    <citation type="journal article" date="2023" name="PhytoFront">
        <title>Draft Genome Resources of Seven Strains of Tilletia horrida, Causal Agent of Kernel Smut of Rice.</title>
        <authorList>
            <person name="Khanal S."/>
            <person name="Antony Babu S."/>
            <person name="Zhou X.G."/>
        </authorList>
    </citation>
    <scope>NUCLEOTIDE SEQUENCE</scope>
    <source>
        <strain evidence="2">TX6</strain>
    </source>
</reference>
<gene>
    <name evidence="2" type="ORF">OC846_004348</name>
</gene>
<proteinExistence type="predicted"/>
<feature type="compositionally biased region" description="Low complexity" evidence="1">
    <location>
        <begin position="90"/>
        <end position="106"/>
    </location>
</feature>
<evidence type="ECO:0000256" key="1">
    <source>
        <dbReference type="SAM" id="MobiDB-lite"/>
    </source>
</evidence>
<sequence length="875" mass="96396">MAPPGALPSELPAEAATKGVDRTMPMDSEAVLDEPDLPQDAMQADSDSQRSAGAAPSNQMDTSADGPEPLSEPAQEVHMATDTTPPHSVPGSAPEPSLPPSSALQSTRLTDDASSQSSTPRPSSAPHAAQNPSDDSSTGNVPAAHTEQSQTGLTSPSLRSSSDLAMTRIDRPRQHSLHQSEDTHSASTPASNSDCGTVHTSETSSGKSRAFSDDCGPGSLIQKLPVAVIDRILFYARIHANCGPYPNAIREDITVINPQLRIIQWTMMTWGMGWLFPLRMLCSNFAHAVRKHGHWEEYVNAICHARRERVDLRKGSYYVQALSFQRDMCFACSMNAAIYDARAQVSLVFAASLARLIPLCEVHETALASPDEHPALCSNCFLDERRFVCQKIQGRDHYFPRQDVDITYIEDEERFPQAESICSTCRNEAFFNSVWNEDPMFRRYVSSLRRTTGYANYVFGAEGTASEAAKSAIEQLWLETATGFAELRKHTQLQKRRERLKKLESQREAKRRERELLKTMLNTDSADSSSELSNDEEDDARSGESIRFEDEDGEGNILLNGTEERSVRDRAWHDWCKGRLELGLWRSAHDQQDAEMALTQNAVRNQPPRILVHGLPTKPSHEPVDDVTVVAMEAPMLPPMTLFYRACKMWDEVALPEFFRLPLSNIVEILKTREDGFELSLEMDFASLFTWLRKPEAWALPQQPQGVTGSNATAQASLFYQVPLVPNSPLDVGPGTVARIMEIWKRACAPLGECDCGICRRQKRKRSHDEVDKGGVVANNPRAERNAPNPAQTAVAPAPTVRTGSMEAPGVTLPGGGQAHESAAKAIAQQTQVDVQQNASPEQVSTETRPQESQRDPNDAEGPRKVARVEGANGA</sequence>
<feature type="region of interest" description="Disordered" evidence="1">
    <location>
        <begin position="762"/>
        <end position="875"/>
    </location>
</feature>
<feature type="compositionally biased region" description="Polar residues" evidence="1">
    <location>
        <begin position="828"/>
        <end position="848"/>
    </location>
</feature>
<comment type="caution">
    <text evidence="2">The sequence shown here is derived from an EMBL/GenBank/DDBJ whole genome shotgun (WGS) entry which is preliminary data.</text>
</comment>
<feature type="compositionally biased region" description="Basic and acidic residues" evidence="1">
    <location>
        <begin position="849"/>
        <end position="868"/>
    </location>
</feature>